<sequence>MDRSHDVRALRTVLARLDPSVGDGGADALPRFALGVPGLDADLGGGLVRGGLHEVFAQGPMPAAAGFAAGLALRAAAGRPLVWIRQAHVGAEAGELYAQGLAEMGIDPSRMVLVRVKDMAGVLRAGSEALACKALGAVVMESWGQSRHLDLTATRRLGLAGAETGVTPLMLRVAADPIPSAAQSRWQAGAATSRDLPGLPGLPAFAVELLRLRSGANGRAWRLEWDHEAHSFREQALSGGVVSLPLDRPAAQAGGAVWRQAG</sequence>
<reference evidence="1 2" key="1">
    <citation type="submission" date="2016-11" db="EMBL/GenBank/DDBJ databases">
        <authorList>
            <person name="Jaros S."/>
            <person name="Januszkiewicz K."/>
            <person name="Wedrychowicz H."/>
        </authorList>
    </citation>
    <scope>NUCLEOTIDE SEQUENCE [LARGE SCALE GENOMIC DNA]</scope>
    <source>
        <strain evidence="1 2">ATCC 23634</strain>
    </source>
</reference>
<dbReference type="AlphaFoldDB" id="A0A1K2I3A7"/>
<gene>
    <name evidence="1" type="ORF">SAMN02983003_3901</name>
</gene>
<proteinExistence type="predicted"/>
<dbReference type="InterPro" id="IPR027417">
    <property type="entry name" value="P-loop_NTPase"/>
</dbReference>
<evidence type="ECO:0000313" key="1">
    <source>
        <dbReference type="EMBL" id="SFZ86707.1"/>
    </source>
</evidence>
<name>A0A1K2I3A7_9HYPH</name>
<dbReference type="STRING" id="665118.SAMN02983003_3901"/>
<evidence type="ECO:0000313" key="2">
    <source>
        <dbReference type="Proteomes" id="UP000183447"/>
    </source>
</evidence>
<dbReference type="Proteomes" id="UP000183447">
    <property type="component" value="Unassembled WGS sequence"/>
</dbReference>
<protein>
    <submittedName>
        <fullName evidence="1">Protein ImuA</fullName>
    </submittedName>
</protein>
<dbReference type="Gene3D" id="3.40.50.300">
    <property type="entry name" value="P-loop containing nucleotide triphosphate hydrolases"/>
    <property type="match status" value="1"/>
</dbReference>
<dbReference type="EMBL" id="FPKU01000004">
    <property type="protein sequence ID" value="SFZ86707.1"/>
    <property type="molecule type" value="Genomic_DNA"/>
</dbReference>
<dbReference type="InterPro" id="IPR017026">
    <property type="entry name" value="ImuA"/>
</dbReference>
<accession>A0A1K2I3A7</accession>
<dbReference type="PIRSF" id="PIRSF034285">
    <property type="entry name" value="UCP034285"/>
    <property type="match status" value="1"/>
</dbReference>
<organism evidence="1 2">
    <name type="scientific">Devosia enhydra</name>
    <dbReference type="NCBI Taxonomy" id="665118"/>
    <lineage>
        <taxon>Bacteria</taxon>
        <taxon>Pseudomonadati</taxon>
        <taxon>Pseudomonadota</taxon>
        <taxon>Alphaproteobacteria</taxon>
        <taxon>Hyphomicrobiales</taxon>
        <taxon>Devosiaceae</taxon>
        <taxon>Devosia</taxon>
    </lineage>
</organism>
<keyword evidence="2" id="KW-1185">Reference proteome</keyword>
<dbReference type="OrthoDB" id="7202530at2"/>
<dbReference type="RefSeq" id="WP_072346638.1">
    <property type="nucleotide sequence ID" value="NZ_FPKU01000004.1"/>
</dbReference>
<dbReference type="SUPFAM" id="SSF52540">
    <property type="entry name" value="P-loop containing nucleoside triphosphate hydrolases"/>
    <property type="match status" value="1"/>
</dbReference>